<sequence length="64" mass="7666">MFYFNDNDRSYLEKLDEQYADLLKYSTSGQAMQKLLKDFEFHTILDVGCGAGWHTRHFSRNKKR</sequence>
<keyword evidence="2" id="KW-1185">Reference proteome</keyword>
<protein>
    <submittedName>
        <fullName evidence="1">Uncharacterized protein</fullName>
    </submittedName>
</protein>
<dbReference type="EMBL" id="JAWDIO010000002">
    <property type="protein sequence ID" value="MDU0355705.1"/>
    <property type="molecule type" value="Genomic_DNA"/>
</dbReference>
<reference evidence="1 2" key="1">
    <citation type="submission" date="2023-10" db="EMBL/GenBank/DDBJ databases">
        <title>Glaciecola aquimarina strain GGW-M5 nov., isolated from a coastal seawater.</title>
        <authorList>
            <person name="Bayburt H."/>
            <person name="Kim J.M."/>
            <person name="Choi B.J."/>
            <person name="Jeon C.O."/>
        </authorList>
    </citation>
    <scope>NUCLEOTIDE SEQUENCE [LARGE SCALE GENOMIC DNA]</scope>
    <source>
        <strain evidence="1 2">KCTC 32108</strain>
    </source>
</reference>
<name>A0ABU3T0B3_9ALTE</name>
<evidence type="ECO:0000313" key="1">
    <source>
        <dbReference type="EMBL" id="MDU0355705.1"/>
    </source>
</evidence>
<proteinExistence type="predicted"/>
<dbReference type="InterPro" id="IPR029063">
    <property type="entry name" value="SAM-dependent_MTases_sf"/>
</dbReference>
<dbReference type="RefSeq" id="WP_316027232.1">
    <property type="nucleotide sequence ID" value="NZ_JAWDIO010000002.1"/>
</dbReference>
<dbReference type="SUPFAM" id="SSF53335">
    <property type="entry name" value="S-adenosyl-L-methionine-dependent methyltransferases"/>
    <property type="match status" value="1"/>
</dbReference>
<comment type="caution">
    <text evidence="1">The sequence shown here is derived from an EMBL/GenBank/DDBJ whole genome shotgun (WGS) entry which is preliminary data.</text>
</comment>
<evidence type="ECO:0000313" key="2">
    <source>
        <dbReference type="Proteomes" id="UP001247805"/>
    </source>
</evidence>
<dbReference type="Gene3D" id="3.40.50.150">
    <property type="entry name" value="Vaccinia Virus protein VP39"/>
    <property type="match status" value="1"/>
</dbReference>
<organism evidence="1 2">
    <name type="scientific">Paraglaciecola aquimarina</name>
    <dbReference type="NCBI Taxonomy" id="1235557"/>
    <lineage>
        <taxon>Bacteria</taxon>
        <taxon>Pseudomonadati</taxon>
        <taxon>Pseudomonadota</taxon>
        <taxon>Gammaproteobacteria</taxon>
        <taxon>Alteromonadales</taxon>
        <taxon>Alteromonadaceae</taxon>
        <taxon>Paraglaciecola</taxon>
    </lineage>
</organism>
<accession>A0ABU3T0B3</accession>
<gene>
    <name evidence="1" type="ORF">RS130_19100</name>
</gene>
<dbReference type="Proteomes" id="UP001247805">
    <property type="component" value="Unassembled WGS sequence"/>
</dbReference>